<keyword evidence="1" id="KW-0812">Transmembrane</keyword>
<dbReference type="AlphaFoldDB" id="A0A368FNZ2"/>
<keyword evidence="1" id="KW-1133">Transmembrane helix</keyword>
<sequence length="184" mass="21221">MNILFFFKLCPDSTPLMRLCFSCRANCRWTLVHLDELLRTLDHVHILRHCFDWDSIAQTAFNDCNCSTDNANAHWCHDLGLRAIPQTQWRGVSTVFRQSCHLFCNLCLVFNFILEILQHSLPREKATAETSCEGRLGTVESFHRVQTGVYVRIVFVYLSINLSICLSFCLSLGLRSFLGPKFKL</sequence>
<reference evidence="2 3" key="1">
    <citation type="submission" date="2014-10" db="EMBL/GenBank/DDBJ databases">
        <title>Draft genome of the hookworm Ancylostoma caninum.</title>
        <authorList>
            <person name="Mitreva M."/>
        </authorList>
    </citation>
    <scope>NUCLEOTIDE SEQUENCE [LARGE SCALE GENOMIC DNA]</scope>
    <source>
        <strain evidence="2 3">Baltimore</strain>
    </source>
</reference>
<evidence type="ECO:0000313" key="3">
    <source>
        <dbReference type="Proteomes" id="UP000252519"/>
    </source>
</evidence>
<evidence type="ECO:0000256" key="1">
    <source>
        <dbReference type="SAM" id="Phobius"/>
    </source>
</evidence>
<protein>
    <submittedName>
        <fullName evidence="2">Uncharacterized protein</fullName>
    </submittedName>
</protein>
<proteinExistence type="predicted"/>
<evidence type="ECO:0000313" key="2">
    <source>
        <dbReference type="EMBL" id="RCN33853.1"/>
    </source>
</evidence>
<dbReference type="EMBL" id="JOJR01000859">
    <property type="protein sequence ID" value="RCN33853.1"/>
    <property type="molecule type" value="Genomic_DNA"/>
</dbReference>
<keyword evidence="1" id="KW-0472">Membrane</keyword>
<feature type="transmembrane region" description="Helical" evidence="1">
    <location>
        <begin position="149"/>
        <end position="174"/>
    </location>
</feature>
<keyword evidence="3" id="KW-1185">Reference proteome</keyword>
<comment type="caution">
    <text evidence="2">The sequence shown here is derived from an EMBL/GenBank/DDBJ whole genome shotgun (WGS) entry which is preliminary data.</text>
</comment>
<gene>
    <name evidence="2" type="ORF">ANCCAN_20306</name>
</gene>
<accession>A0A368FNZ2</accession>
<name>A0A368FNZ2_ANCCA</name>
<dbReference type="Proteomes" id="UP000252519">
    <property type="component" value="Unassembled WGS sequence"/>
</dbReference>
<organism evidence="2 3">
    <name type="scientific">Ancylostoma caninum</name>
    <name type="common">Dog hookworm</name>
    <dbReference type="NCBI Taxonomy" id="29170"/>
    <lineage>
        <taxon>Eukaryota</taxon>
        <taxon>Metazoa</taxon>
        <taxon>Ecdysozoa</taxon>
        <taxon>Nematoda</taxon>
        <taxon>Chromadorea</taxon>
        <taxon>Rhabditida</taxon>
        <taxon>Rhabditina</taxon>
        <taxon>Rhabditomorpha</taxon>
        <taxon>Strongyloidea</taxon>
        <taxon>Ancylostomatidae</taxon>
        <taxon>Ancylostomatinae</taxon>
        <taxon>Ancylostoma</taxon>
    </lineage>
</organism>